<reference evidence="3 4" key="2">
    <citation type="submission" date="2018-03" db="EMBL/GenBank/DDBJ databases">
        <title>The ancient ancestry and fast evolution of plastids.</title>
        <authorList>
            <person name="Moore K.R."/>
            <person name="Magnabosco C."/>
            <person name="Momper L."/>
            <person name="Gold D.A."/>
            <person name="Bosak T."/>
            <person name="Fournier G.P."/>
        </authorList>
    </citation>
    <scope>NUCLEOTIDE SEQUENCE [LARGE SCALE GENOMIC DNA]</scope>
    <source>
        <strain evidence="3 4">ULC18</strain>
    </source>
</reference>
<organism evidence="3 4">
    <name type="scientific">Stenomitos frigidus ULC18</name>
    <dbReference type="NCBI Taxonomy" id="2107698"/>
    <lineage>
        <taxon>Bacteria</taxon>
        <taxon>Bacillati</taxon>
        <taxon>Cyanobacteriota</taxon>
        <taxon>Cyanophyceae</taxon>
        <taxon>Leptolyngbyales</taxon>
        <taxon>Leptolyngbyaceae</taxon>
        <taxon>Stenomitos</taxon>
    </lineage>
</organism>
<dbReference type="PANTHER" id="PTHR34985:SF1">
    <property type="entry name" value="SLR0554 PROTEIN"/>
    <property type="match status" value="1"/>
</dbReference>
<dbReference type="Gene3D" id="3.40.50.300">
    <property type="entry name" value="P-loop containing nucleotide triphosphate hydrolases"/>
    <property type="match status" value="1"/>
</dbReference>
<dbReference type="PANTHER" id="PTHR34985">
    <property type="entry name" value="SLR0554 PROTEIN"/>
    <property type="match status" value="1"/>
</dbReference>
<name>A0A2T1DY08_9CYAN</name>
<dbReference type="Pfam" id="PF12965">
    <property type="entry name" value="DUF3854"/>
    <property type="match status" value="1"/>
</dbReference>
<dbReference type="OrthoDB" id="473036at2"/>
<evidence type="ECO:0000313" key="4">
    <source>
        <dbReference type="Proteomes" id="UP000239576"/>
    </source>
</evidence>
<dbReference type="SUPFAM" id="SSF52540">
    <property type="entry name" value="P-loop containing nucleoside triphosphate hydrolases"/>
    <property type="match status" value="1"/>
</dbReference>
<feature type="domain" description="DUF3854" evidence="2">
    <location>
        <begin position="172"/>
        <end position="297"/>
    </location>
</feature>
<sequence length="1000" mass="112637">MNECQRLPLVTEGLAKSSSSRTPDRQPPDHIHIHHWQEWLESGVDPDIIALNVESLSDLEFDPLTHDVTGTPIADRLNRTYTRFGHQVKATRGWWVSGIDPLNGYQSMEWGRFKPDADTPILDWQKQTPAKYLSPSYGANSSRVTFLRVPRHLWERTAQRYGIPIASTFTEFWEWVFTLNVPIILCEGEKKAACLLTLGYAAIALPGINTGARSKDEAGNRMLPRLIPELQHFATPERAIYVCFDYETKFKTIQAINREADKLGYLFRFAKAKPFKINLPGPQKGVDDFVAAQGADAFDALYRTAASLDPAEEYSRLTFPVALALKQRYLGNLPIPVSAKLVGIKSPKGTGKTEALKAIVSEAHANGQRVLLITHRVQLGQAICDRVGLNYVTELRTSQDGDLLGYGVCVDSLHPESQARFNAAYWKNAVVILDESEQVIWHTLSADTEIRNHRPEVLRQLKELFSAVLESEQGKIILSDADLSNLSLQFVRLLAESKIQPWLCVNEYKPEQPWTIHHYEQTTPIQWLKGLEEAIAQGDKVLVLTHSRGVKSKWSSKTLETYFAQKHPEKRILRIDSRTIADAEHAAHLCTAKFDQVVREEDYDIVIATPTLETGISIDLKGHFQSVWGCFQGVTAENSVRQFLARLREPVDRHIWIAKRGLGQVGNGSASFKSLVSSQKAIASLNLQFLEVEGDTVRTFDDALTIWGRIGCRINASIPTYRETICRNLEREGHTLVNASRTDGLEALNAAVTQVRDAQKQAEYAAIAAAAVITEQQYEELKAKKTKNEAEFFQERKHFLHQYYQTDVDSELVAKDDDGWRPQIRLHYYLTLGQPYLKERDAHTFASKHSGGELWEPTFNRDQLSAKVNLIKTLGLLDLLNPDESYHAEHAAIIHTATIARQYAQAVRNVLGISISPKQTGMQIAQSLLQVLGLKLRYSGRPGQRGAPRKRLYQYEPPDDGRDDIFQRWQERDEQKRSDAAVSTPGISNLNSAWVLDGAA</sequence>
<dbReference type="RefSeq" id="WP_106259187.1">
    <property type="nucleotide sequence ID" value="NZ_CAWNSW010000164.1"/>
</dbReference>
<evidence type="ECO:0000313" key="3">
    <source>
        <dbReference type="EMBL" id="PSB25370.1"/>
    </source>
</evidence>
<proteinExistence type="predicted"/>
<dbReference type="InterPro" id="IPR024385">
    <property type="entry name" value="DUF3854"/>
</dbReference>
<evidence type="ECO:0000256" key="1">
    <source>
        <dbReference type="SAM" id="MobiDB-lite"/>
    </source>
</evidence>
<dbReference type="NCBIfam" id="NF042913">
    <property type="entry name" value="CyRepA1"/>
    <property type="match status" value="1"/>
</dbReference>
<comment type="caution">
    <text evidence="3">The sequence shown here is derived from an EMBL/GenBank/DDBJ whole genome shotgun (WGS) entry which is preliminary data.</text>
</comment>
<keyword evidence="3" id="KW-0347">Helicase</keyword>
<protein>
    <submittedName>
        <fullName evidence="3">Bifunctional DNA primase/helicase</fullName>
    </submittedName>
</protein>
<dbReference type="CDD" id="cd01029">
    <property type="entry name" value="TOPRIM_primases"/>
    <property type="match status" value="1"/>
</dbReference>
<dbReference type="InterPro" id="IPR027417">
    <property type="entry name" value="P-loop_NTPase"/>
</dbReference>
<evidence type="ECO:0000259" key="2">
    <source>
        <dbReference type="Pfam" id="PF12965"/>
    </source>
</evidence>
<keyword evidence="3" id="KW-0378">Hydrolase</keyword>
<dbReference type="AlphaFoldDB" id="A0A2T1DY08"/>
<dbReference type="GO" id="GO:0004386">
    <property type="term" value="F:helicase activity"/>
    <property type="evidence" value="ECO:0007669"/>
    <property type="project" value="UniProtKB-KW"/>
</dbReference>
<keyword evidence="3" id="KW-0547">Nucleotide-binding</keyword>
<dbReference type="InterPro" id="IPR049996">
    <property type="entry name" value="Slr7037-like"/>
</dbReference>
<reference evidence="4" key="1">
    <citation type="submission" date="2018-02" db="EMBL/GenBank/DDBJ databases">
        <authorList>
            <person name="Moore K."/>
            <person name="Momper L."/>
        </authorList>
    </citation>
    <scope>NUCLEOTIDE SEQUENCE [LARGE SCALE GENOMIC DNA]</scope>
    <source>
        <strain evidence="4">ULC18</strain>
    </source>
</reference>
<accession>A0A2T1DY08</accession>
<feature type="region of interest" description="Disordered" evidence="1">
    <location>
        <begin position="940"/>
        <end position="961"/>
    </location>
</feature>
<dbReference type="InterPro" id="IPR034154">
    <property type="entry name" value="TOPRIM_DnaG/twinkle"/>
</dbReference>
<keyword evidence="4" id="KW-1185">Reference proteome</keyword>
<dbReference type="EMBL" id="PVWK01000126">
    <property type="protein sequence ID" value="PSB25370.1"/>
    <property type="molecule type" value="Genomic_DNA"/>
</dbReference>
<gene>
    <name evidence="3" type="ORF">C7B82_23870</name>
</gene>
<dbReference type="Proteomes" id="UP000239576">
    <property type="component" value="Unassembled WGS sequence"/>
</dbReference>
<keyword evidence="3" id="KW-0067">ATP-binding</keyword>